<dbReference type="EMBL" id="RCHS01004055">
    <property type="protein sequence ID" value="RMX38041.1"/>
    <property type="molecule type" value="Genomic_DNA"/>
</dbReference>
<feature type="domain" description="EGF-like" evidence="2">
    <location>
        <begin position="145"/>
        <end position="181"/>
    </location>
</feature>
<evidence type="ECO:0008006" key="6">
    <source>
        <dbReference type="Google" id="ProtNLM"/>
    </source>
</evidence>
<comment type="caution">
    <text evidence="1">Lacks conserved residue(s) required for the propagation of feature annotation.</text>
</comment>
<dbReference type="Gene3D" id="2.10.25.10">
    <property type="entry name" value="Laminin"/>
    <property type="match status" value="1"/>
</dbReference>
<keyword evidence="1" id="KW-0245">EGF-like domain</keyword>
<gene>
    <name evidence="4" type="ORF">pdam_00020141</name>
</gene>
<dbReference type="Gene3D" id="2.60.120.1000">
    <property type="match status" value="1"/>
</dbReference>
<dbReference type="PROSITE" id="PS50026">
    <property type="entry name" value="EGF_3"/>
    <property type="match status" value="1"/>
</dbReference>
<protein>
    <recommendedName>
        <fullName evidence="6">EGF-like domain-containing protein</fullName>
    </recommendedName>
</protein>
<evidence type="ECO:0000256" key="1">
    <source>
        <dbReference type="PROSITE-ProRule" id="PRU00076"/>
    </source>
</evidence>
<proteinExistence type="predicted"/>
<feature type="disulfide bond" evidence="1">
    <location>
        <begin position="171"/>
        <end position="180"/>
    </location>
</feature>
<name>A0A3M6T9N0_POCDA</name>
<dbReference type="InterPro" id="IPR000742">
    <property type="entry name" value="EGF"/>
</dbReference>
<evidence type="ECO:0000259" key="3">
    <source>
        <dbReference type="PROSITE" id="PS50948"/>
    </source>
</evidence>
<sequence>MFAVIDFKRHEDMITLEVKVASVMFLLRMPHFLHAFSQVGSFRSSIQRVEISVVVTKLMFGGNDCSSFPSVISFSKLVTDHVLEGRVISTVHVTSDQECQMKCILSEICDSFNLGPQTASRLYPCEILDQRSSRKVIKREQWKFRARWCRTSPCLNGGTCFVVNDRPLCVCAKFWEGATCNVPQHKTSCSEWKALKPLSVSGFYFISPGYQKGLTPFLVYCDMTDKNGVGVTVIGHDSEKRTLVNGCEPHGCYSRDVHYLNASLLQLSSLAALSSHCEQFIKYECVGSSLLFRGWWVSHNGIKMNYWGGATPGSGKCACGMNKTCYDSTKPCNCNANIPDVMLEDSGLLTDKTALPVSQLRFGDTGGTESSCSEWKAPNSSALSQFNVTRQTRMELARQLEVTTAIRKPVLKGVMIWGVIHGWWVSRNRTKMNYSGGAFPGSGKCVCEMNDTCHNSDKPYNCSANIDGNELEDSRQRLVDRQVGSSCESAEIR</sequence>
<reference evidence="4 5" key="1">
    <citation type="journal article" date="2018" name="Sci. Rep.">
        <title>Comparative analysis of the Pocillopora damicornis genome highlights role of immune system in coral evolution.</title>
        <authorList>
            <person name="Cunning R."/>
            <person name="Bay R.A."/>
            <person name="Gillette P."/>
            <person name="Baker A.C."/>
            <person name="Traylor-Knowles N."/>
        </authorList>
    </citation>
    <scope>NUCLEOTIDE SEQUENCE [LARGE SCALE GENOMIC DNA]</scope>
    <source>
        <strain evidence="4">RSMAS</strain>
        <tissue evidence="4">Whole animal</tissue>
    </source>
</reference>
<evidence type="ECO:0000259" key="2">
    <source>
        <dbReference type="PROSITE" id="PS50026"/>
    </source>
</evidence>
<dbReference type="OrthoDB" id="26719at2759"/>
<dbReference type="SUPFAM" id="SSF56496">
    <property type="entry name" value="Fibrinogen C-terminal domain-like"/>
    <property type="match status" value="1"/>
</dbReference>
<evidence type="ECO:0000313" key="5">
    <source>
        <dbReference type="Proteomes" id="UP000275408"/>
    </source>
</evidence>
<feature type="domain" description="Apple" evidence="3">
    <location>
        <begin position="65"/>
        <end position="149"/>
    </location>
</feature>
<evidence type="ECO:0000313" key="4">
    <source>
        <dbReference type="EMBL" id="RMX38041.1"/>
    </source>
</evidence>
<dbReference type="PROSITE" id="PS50948">
    <property type="entry name" value="PAN"/>
    <property type="match status" value="1"/>
</dbReference>
<dbReference type="SUPFAM" id="SSF57196">
    <property type="entry name" value="EGF/Laminin"/>
    <property type="match status" value="1"/>
</dbReference>
<keyword evidence="5" id="KW-1185">Reference proteome</keyword>
<keyword evidence="1" id="KW-1015">Disulfide bond</keyword>
<organism evidence="4 5">
    <name type="scientific">Pocillopora damicornis</name>
    <name type="common">Cauliflower coral</name>
    <name type="synonym">Millepora damicornis</name>
    <dbReference type="NCBI Taxonomy" id="46731"/>
    <lineage>
        <taxon>Eukaryota</taxon>
        <taxon>Metazoa</taxon>
        <taxon>Cnidaria</taxon>
        <taxon>Anthozoa</taxon>
        <taxon>Hexacorallia</taxon>
        <taxon>Scleractinia</taxon>
        <taxon>Astrocoeniina</taxon>
        <taxon>Pocilloporidae</taxon>
        <taxon>Pocillopora</taxon>
    </lineage>
</organism>
<comment type="caution">
    <text evidence="4">The sequence shown here is derived from an EMBL/GenBank/DDBJ whole genome shotgun (WGS) entry which is preliminary data.</text>
</comment>
<dbReference type="Pfam" id="PF00024">
    <property type="entry name" value="PAN_1"/>
    <property type="match status" value="1"/>
</dbReference>
<dbReference type="InterPro" id="IPR036056">
    <property type="entry name" value="Fibrinogen-like_C"/>
</dbReference>
<accession>A0A3M6T9N0</accession>
<dbReference type="Proteomes" id="UP000275408">
    <property type="component" value="Unassembled WGS sequence"/>
</dbReference>
<dbReference type="AlphaFoldDB" id="A0A3M6T9N0"/>
<dbReference type="PROSITE" id="PS00022">
    <property type="entry name" value="EGF_1"/>
    <property type="match status" value="1"/>
</dbReference>
<dbReference type="NCBIfam" id="NF040941">
    <property type="entry name" value="GGGWT_bact"/>
    <property type="match status" value="1"/>
</dbReference>
<dbReference type="InterPro" id="IPR003609">
    <property type="entry name" value="Pan_app"/>
</dbReference>